<dbReference type="PANTHER" id="PTHR42812">
    <property type="entry name" value="BETA-XYLOSIDASE"/>
    <property type="match status" value="1"/>
</dbReference>
<reference evidence="8 11" key="1">
    <citation type="submission" date="2015-09" db="EMBL/GenBank/DDBJ databases">
        <authorList>
            <consortium name="Pathogen Informatics"/>
        </authorList>
    </citation>
    <scope>NUCLEOTIDE SEQUENCE [LARGE SCALE GENOMIC DNA]</scope>
    <source>
        <strain evidence="8 11">2789STDY5834960</strain>
    </source>
</reference>
<feature type="domain" description="Beta-xylosidase C-terminal Concanavalin A-like" evidence="7">
    <location>
        <begin position="324"/>
        <end position="517"/>
    </location>
</feature>
<feature type="active site" description="Proton donor" evidence="4">
    <location>
        <position position="185"/>
    </location>
</feature>
<dbReference type="EMBL" id="WNAJ01000006">
    <property type="protein sequence ID" value="MTR84884.1"/>
    <property type="molecule type" value="Genomic_DNA"/>
</dbReference>
<keyword evidence="3 6" id="KW-0326">Glycosidase</keyword>
<feature type="site" description="Important for catalytic activity, responsible for pKa modulation of the active site Glu and correct orientation of both the proton donor and substrate" evidence="5">
    <location>
        <position position="123"/>
    </location>
</feature>
<evidence type="ECO:0000313" key="11">
    <source>
        <dbReference type="Proteomes" id="UP000095350"/>
    </source>
</evidence>
<evidence type="ECO:0000313" key="8">
    <source>
        <dbReference type="EMBL" id="CUN24149.1"/>
    </source>
</evidence>
<reference evidence="9 13" key="3">
    <citation type="journal article" date="2019" name="Nat. Med.">
        <title>A library of human gut bacterial isolates paired with longitudinal multiomics data enables mechanistic microbiome research.</title>
        <authorList>
            <person name="Poyet M."/>
            <person name="Groussin M."/>
            <person name="Gibbons S.M."/>
            <person name="Avila-Pacheco J."/>
            <person name="Jiang X."/>
            <person name="Kearney S.M."/>
            <person name="Perrotta A.R."/>
            <person name="Berdy B."/>
            <person name="Zhao S."/>
            <person name="Lieberman T.D."/>
            <person name="Swanson P.K."/>
            <person name="Smith M."/>
            <person name="Roesemann S."/>
            <person name="Alexander J.E."/>
            <person name="Rich S.A."/>
            <person name="Livny J."/>
            <person name="Vlamakis H."/>
            <person name="Clish C."/>
            <person name="Bullock K."/>
            <person name="Deik A."/>
            <person name="Scott J."/>
            <person name="Pierce K.A."/>
            <person name="Xavier R.J."/>
            <person name="Alm E.J."/>
        </authorList>
    </citation>
    <scope>NUCLEOTIDE SEQUENCE [LARGE SCALE GENOMIC DNA]</scope>
    <source>
        <strain evidence="9 13">BIOML-A1</strain>
    </source>
</reference>
<evidence type="ECO:0000313" key="9">
    <source>
        <dbReference type="EMBL" id="MTR84884.1"/>
    </source>
</evidence>
<dbReference type="CDD" id="cd18617">
    <property type="entry name" value="GH43_XynB-like"/>
    <property type="match status" value="1"/>
</dbReference>
<dbReference type="RefSeq" id="WP_015561386.1">
    <property type="nucleotide sequence ID" value="NZ_CABIYH010000022.1"/>
</dbReference>
<proteinExistence type="inferred from homology"/>
<dbReference type="Gene3D" id="2.60.120.200">
    <property type="match status" value="1"/>
</dbReference>
<dbReference type="GO" id="GO:0009044">
    <property type="term" value="F:xylan 1,4-beta-xylosidase activity"/>
    <property type="evidence" value="ECO:0007669"/>
    <property type="project" value="UniProtKB-EC"/>
</dbReference>
<sequence>MSIAKNPVLSGFYPDPSICRVGEDYYMVNSSFAYFPGIPVFHSRDLAHWEQIGNALDREEQLPLSGSEISRGIFAPTIRYHEGTYYIITTNVDHGGNFVITAQDPKGPWSVPHYLGDAAEGIDPSLFFDEDGKCYYVGTRPNPSGVRHNGDWEIWIEELDLHAMCLKGAGTAVWKGALKDCIWPEGPHLYKKDGWYYLMIAEGGTGPEHSISIARSRSLREWFCGCKRNPIFTHRNLGRDYPVIYAGHGDLVDDADGNWYVVMLASRPCEGHCSIGRETFLAKVEWEDGWPVINPGIGHLTEKTELPIGEYRLEKEVTHADFITFDQKKIDDRLLSLQRRDENTYSLIERKGFLRMYLKKQKLTEKTDAQYFGLRQKDYDFTFSACMEFDAERENEQAGIVCYQNHANHLSMRICGGKEKRKLQVIAHITENDTLLAEEEINAKGMLELYLKAAGQRAEFFVRDEEGKVLKLIKDVSLLPYSTEEAGGFVGCTLGVYASSNGEMSDRFADVAWISYEGIPD</sequence>
<dbReference type="EMBL" id="QSFP01000009">
    <property type="protein sequence ID" value="RHA67138.1"/>
    <property type="molecule type" value="Genomic_DNA"/>
</dbReference>
<dbReference type="InterPro" id="IPR051795">
    <property type="entry name" value="Glycosyl_Hydrlase_43"/>
</dbReference>
<evidence type="ECO:0000256" key="1">
    <source>
        <dbReference type="ARBA" id="ARBA00009865"/>
    </source>
</evidence>
<organism evidence="8 11">
    <name type="scientific">Roseburia intestinalis</name>
    <dbReference type="NCBI Taxonomy" id="166486"/>
    <lineage>
        <taxon>Bacteria</taxon>
        <taxon>Bacillati</taxon>
        <taxon>Bacillota</taxon>
        <taxon>Clostridia</taxon>
        <taxon>Lachnospirales</taxon>
        <taxon>Lachnospiraceae</taxon>
        <taxon>Roseburia</taxon>
    </lineage>
</organism>
<keyword evidence="2 6" id="KW-0378">Hydrolase</keyword>
<protein>
    <submittedName>
        <fullName evidence="8">Beta-xylosidase</fullName>
        <ecNumber evidence="8">3.2.1.37</ecNumber>
    </submittedName>
    <submittedName>
        <fullName evidence="9">Family 43 glycosylhydrolase</fullName>
    </submittedName>
    <submittedName>
        <fullName evidence="10">Glycoside hydrolase family 43 protein</fullName>
    </submittedName>
</protein>
<dbReference type="InterPro" id="IPR023296">
    <property type="entry name" value="Glyco_hydro_beta-prop_sf"/>
</dbReference>
<dbReference type="Pfam" id="PF17851">
    <property type="entry name" value="GH43_C2"/>
    <property type="match status" value="1"/>
</dbReference>
<dbReference type="Proteomes" id="UP000095350">
    <property type="component" value="Unassembled WGS sequence"/>
</dbReference>
<evidence type="ECO:0000313" key="13">
    <source>
        <dbReference type="Proteomes" id="UP000478483"/>
    </source>
</evidence>
<dbReference type="EMBL" id="CYXZ01000022">
    <property type="protein sequence ID" value="CUN24149.1"/>
    <property type="molecule type" value="Genomic_DNA"/>
</dbReference>
<evidence type="ECO:0000256" key="2">
    <source>
        <dbReference type="ARBA" id="ARBA00022801"/>
    </source>
</evidence>
<dbReference type="SUPFAM" id="SSF75005">
    <property type="entry name" value="Arabinanase/levansucrase/invertase"/>
    <property type="match status" value="1"/>
</dbReference>
<dbReference type="OrthoDB" id="9801455at2"/>
<dbReference type="PANTHER" id="PTHR42812:SF12">
    <property type="entry name" value="BETA-XYLOSIDASE-RELATED"/>
    <property type="match status" value="1"/>
</dbReference>
<dbReference type="PaxDb" id="166486-ERS852572_02778"/>
<reference evidence="10 12" key="2">
    <citation type="submission" date="2018-08" db="EMBL/GenBank/DDBJ databases">
        <title>A genome reference for cultivated species of the human gut microbiota.</title>
        <authorList>
            <person name="Zou Y."/>
            <person name="Xue W."/>
            <person name="Luo G."/>
        </authorList>
    </citation>
    <scope>NUCLEOTIDE SEQUENCE [LARGE SCALE GENOMIC DNA]</scope>
    <source>
        <strain evidence="10 12">AM43-11</strain>
    </source>
</reference>
<evidence type="ECO:0000256" key="6">
    <source>
        <dbReference type="RuleBase" id="RU361187"/>
    </source>
</evidence>
<gene>
    <name evidence="8" type="primary">xynB_8</name>
    <name evidence="10" type="ORF">DW927_09285</name>
    <name evidence="8" type="ORF">ERS852572_02778</name>
    <name evidence="9" type="ORF">GMD50_07385</name>
</gene>
<dbReference type="Pfam" id="PF04616">
    <property type="entry name" value="Glyco_hydro_43"/>
    <property type="match status" value="1"/>
</dbReference>
<name>A0A173V9U4_9FIRM</name>
<evidence type="ECO:0000256" key="5">
    <source>
        <dbReference type="PIRSR" id="PIRSR606710-2"/>
    </source>
</evidence>
<evidence type="ECO:0000313" key="12">
    <source>
        <dbReference type="Proteomes" id="UP000284465"/>
    </source>
</evidence>
<dbReference type="InterPro" id="IPR013320">
    <property type="entry name" value="ConA-like_dom_sf"/>
</dbReference>
<dbReference type="Proteomes" id="UP000478483">
    <property type="component" value="Unassembled WGS sequence"/>
</dbReference>
<dbReference type="AlphaFoldDB" id="A0A173V9U4"/>
<evidence type="ECO:0000313" key="10">
    <source>
        <dbReference type="EMBL" id="RHA67138.1"/>
    </source>
</evidence>
<comment type="similarity">
    <text evidence="1 6">Belongs to the glycosyl hydrolase 43 family.</text>
</comment>
<dbReference type="STRING" id="166486.ERS852572_02778"/>
<dbReference type="InterPro" id="IPR006710">
    <property type="entry name" value="Glyco_hydro_43"/>
</dbReference>
<accession>A0A173V9U4</accession>
<evidence type="ECO:0000256" key="3">
    <source>
        <dbReference type="ARBA" id="ARBA00023295"/>
    </source>
</evidence>
<evidence type="ECO:0000256" key="4">
    <source>
        <dbReference type="PIRSR" id="PIRSR606710-1"/>
    </source>
</evidence>
<evidence type="ECO:0000259" key="7">
    <source>
        <dbReference type="Pfam" id="PF17851"/>
    </source>
</evidence>
<dbReference type="Gene3D" id="2.115.10.20">
    <property type="entry name" value="Glycosyl hydrolase domain, family 43"/>
    <property type="match status" value="1"/>
</dbReference>
<dbReference type="SUPFAM" id="SSF49899">
    <property type="entry name" value="Concanavalin A-like lectins/glucanases"/>
    <property type="match status" value="1"/>
</dbReference>
<dbReference type="InterPro" id="IPR041542">
    <property type="entry name" value="GH43_C2"/>
</dbReference>
<dbReference type="EC" id="3.2.1.37" evidence="8"/>
<feature type="active site" description="Proton acceptor" evidence="4">
    <location>
        <position position="15"/>
    </location>
</feature>
<dbReference type="GO" id="GO:0005975">
    <property type="term" value="P:carbohydrate metabolic process"/>
    <property type="evidence" value="ECO:0007669"/>
    <property type="project" value="InterPro"/>
</dbReference>
<dbReference type="Proteomes" id="UP000284465">
    <property type="component" value="Unassembled WGS sequence"/>
</dbReference>